<sequence length="125" mass="15079">MKLNPKLSIIQSLLFTYSIENYDDPKRESFIASKNINDATELCELFDKLTKPEFTSYKREERQWHIDTLRHFLETEENFNSVFYLFDTYFNDEIMDNRAFMKTLLKCLERYESELAQQADYTAQV</sequence>
<accession>A0A2L1J762</accession>
<dbReference type="Proteomes" id="UP000237830">
    <property type="component" value="Chromosome"/>
</dbReference>
<proteinExistence type="predicted"/>
<protein>
    <submittedName>
        <fullName evidence="1">Uncharacterized protein</fullName>
    </submittedName>
</protein>
<dbReference type="AlphaFoldDB" id="A0A2L1J762"/>
<reference evidence="1 2" key="1">
    <citation type="submission" date="2017-12" db="EMBL/GenBank/DDBJ databases">
        <title>Genome sequence of Pseudomonas palleroniana MAB3.</title>
        <authorList>
            <person name="Nascimento F.X."/>
        </authorList>
    </citation>
    <scope>NUCLEOTIDE SEQUENCE [LARGE SCALE GENOMIC DNA]</scope>
    <source>
        <strain evidence="1 2">MAB3</strain>
    </source>
</reference>
<dbReference type="EMBL" id="CP025494">
    <property type="protein sequence ID" value="AVE04323.1"/>
    <property type="molecule type" value="Genomic_DNA"/>
</dbReference>
<organism evidence="1 2">
    <name type="scientific">Pseudomonas palleroniana</name>
    <dbReference type="NCBI Taxonomy" id="191390"/>
    <lineage>
        <taxon>Bacteria</taxon>
        <taxon>Pseudomonadati</taxon>
        <taxon>Pseudomonadota</taxon>
        <taxon>Gammaproteobacteria</taxon>
        <taxon>Pseudomonadales</taxon>
        <taxon>Pseudomonadaceae</taxon>
        <taxon>Pseudomonas</taxon>
    </lineage>
</organism>
<gene>
    <name evidence="1" type="ORF">CYL20_07120</name>
</gene>
<evidence type="ECO:0000313" key="2">
    <source>
        <dbReference type="Proteomes" id="UP000237830"/>
    </source>
</evidence>
<evidence type="ECO:0000313" key="1">
    <source>
        <dbReference type="EMBL" id="AVE04323.1"/>
    </source>
</evidence>
<name>A0A2L1J762_9PSED</name>